<gene>
    <name evidence="1" type="ORF">ACFFTR_22475</name>
</gene>
<comment type="caution">
    <text evidence="1">The sequence shown here is derived from an EMBL/GenBank/DDBJ whole genome shotgun (WGS) entry which is preliminary data.</text>
</comment>
<dbReference type="Proteomes" id="UP001589608">
    <property type="component" value="Unassembled WGS sequence"/>
</dbReference>
<accession>A0ABV5MAH3</accession>
<dbReference type="RefSeq" id="WP_223093078.1">
    <property type="nucleotide sequence ID" value="NZ_CP061913.1"/>
</dbReference>
<evidence type="ECO:0000313" key="2">
    <source>
        <dbReference type="Proteomes" id="UP001589608"/>
    </source>
</evidence>
<keyword evidence="2" id="KW-1185">Reference proteome</keyword>
<dbReference type="EMBL" id="JBHMCA010000043">
    <property type="protein sequence ID" value="MFB9445856.1"/>
    <property type="molecule type" value="Genomic_DNA"/>
</dbReference>
<reference evidence="1 2" key="1">
    <citation type="submission" date="2024-09" db="EMBL/GenBank/DDBJ databases">
        <authorList>
            <person name="Sun Q."/>
            <person name="Mori K."/>
        </authorList>
    </citation>
    <scope>NUCLEOTIDE SEQUENCE [LARGE SCALE GENOMIC DNA]</scope>
    <source>
        <strain evidence="1 2">JCM 3307</strain>
    </source>
</reference>
<evidence type="ECO:0000313" key="1">
    <source>
        <dbReference type="EMBL" id="MFB9445856.1"/>
    </source>
</evidence>
<organism evidence="1 2">
    <name type="scientific">Dactylosporangium vinaceum</name>
    <dbReference type="NCBI Taxonomy" id="53362"/>
    <lineage>
        <taxon>Bacteria</taxon>
        <taxon>Bacillati</taxon>
        <taxon>Actinomycetota</taxon>
        <taxon>Actinomycetes</taxon>
        <taxon>Micromonosporales</taxon>
        <taxon>Micromonosporaceae</taxon>
        <taxon>Dactylosporangium</taxon>
    </lineage>
</organism>
<protein>
    <submittedName>
        <fullName evidence="1">Uncharacterized protein</fullName>
    </submittedName>
</protein>
<name>A0ABV5MAH3_9ACTN</name>
<sequence>MDIRELFRRFRPAGTPGAAVAVPDDPARRNAVELDPVFAALAAANTAAGVIRAAAERKAAERERSAADEAARITGTARRDARIVRDEAFATAQDEIRRTGAALIATARADAAAIVAAGPDVLTGAADIVAEAAMRAAGVGGSPPPGASP</sequence>
<proteinExistence type="predicted"/>